<proteinExistence type="predicted"/>
<protein>
    <submittedName>
        <fullName evidence="10">Uncharacterized protein</fullName>
    </submittedName>
</protein>
<keyword evidence="5" id="KW-0206">Cytoskeleton</keyword>
<comment type="caution">
    <text evidence="10">The sequence shown here is derived from an EMBL/GenBank/DDBJ whole genome shotgun (WGS) entry which is preliminary data.</text>
</comment>
<accession>A0ABD1JUB1</accession>
<evidence type="ECO:0000256" key="2">
    <source>
        <dbReference type="ARBA" id="ARBA00022490"/>
    </source>
</evidence>
<dbReference type="PANTHER" id="PTHR31180">
    <property type="entry name" value="CILIA- AND FLAGELLA-ASSOCIATED PROTEIN 107-RELATED"/>
    <property type="match status" value="1"/>
</dbReference>
<keyword evidence="11" id="KW-1185">Reference proteome</keyword>
<dbReference type="Proteomes" id="UP001591681">
    <property type="component" value="Unassembled WGS sequence"/>
</dbReference>
<organism evidence="10 11">
    <name type="scientific">Coilia grayii</name>
    <name type="common">Gray's grenadier anchovy</name>
    <dbReference type="NCBI Taxonomy" id="363190"/>
    <lineage>
        <taxon>Eukaryota</taxon>
        <taxon>Metazoa</taxon>
        <taxon>Chordata</taxon>
        <taxon>Craniata</taxon>
        <taxon>Vertebrata</taxon>
        <taxon>Euteleostomi</taxon>
        <taxon>Actinopterygii</taxon>
        <taxon>Neopterygii</taxon>
        <taxon>Teleostei</taxon>
        <taxon>Clupei</taxon>
        <taxon>Clupeiformes</taxon>
        <taxon>Clupeoidei</taxon>
        <taxon>Engraulidae</taxon>
        <taxon>Coilinae</taxon>
        <taxon>Coilia</taxon>
    </lineage>
</organism>
<evidence type="ECO:0000256" key="6">
    <source>
        <dbReference type="ARBA" id="ARBA00023273"/>
    </source>
</evidence>
<comment type="subunit">
    <text evidence="8">Microtubule inner protein component of sperm flagellar doublet microtubules.</text>
</comment>
<keyword evidence="6" id="KW-0966">Cell projection</keyword>
<feature type="region of interest" description="Disordered" evidence="9">
    <location>
        <begin position="149"/>
        <end position="218"/>
    </location>
</feature>
<keyword evidence="3" id="KW-0282">Flagellum</keyword>
<name>A0ABD1JUB1_9TELE</name>
<comment type="function">
    <text evidence="7">Microtubule inner protein (MIP) part of the dynein-decorated doublet microtubules (DMTs) in cilia axoneme, which is required for motile cilia beating.</text>
</comment>
<feature type="compositionally biased region" description="Pro residues" evidence="9">
    <location>
        <begin position="184"/>
        <end position="204"/>
    </location>
</feature>
<dbReference type="GO" id="GO:0005930">
    <property type="term" value="C:axoneme"/>
    <property type="evidence" value="ECO:0007669"/>
    <property type="project" value="UniProtKB-ARBA"/>
</dbReference>
<evidence type="ECO:0000256" key="5">
    <source>
        <dbReference type="ARBA" id="ARBA00023212"/>
    </source>
</evidence>
<evidence type="ECO:0000313" key="10">
    <source>
        <dbReference type="EMBL" id="KAL2090471.1"/>
    </source>
</evidence>
<evidence type="ECO:0000256" key="4">
    <source>
        <dbReference type="ARBA" id="ARBA00023069"/>
    </source>
</evidence>
<dbReference type="PANTHER" id="PTHR31180:SF2">
    <property type="entry name" value="CILIA- AND FLAGELLA-ASSOCIATED PROTEIN 107"/>
    <property type="match status" value="1"/>
</dbReference>
<dbReference type="InterPro" id="IPR037662">
    <property type="entry name" value="CFAP68/107"/>
</dbReference>
<comment type="subcellular location">
    <subcellularLocation>
        <location evidence="1">Cytoplasm</location>
        <location evidence="1">Cytoskeleton</location>
        <location evidence="1">Flagellum axoneme</location>
    </subcellularLocation>
</comment>
<gene>
    <name evidence="10" type="ORF">ACEWY4_012734</name>
</gene>
<evidence type="ECO:0000313" key="11">
    <source>
        <dbReference type="Proteomes" id="UP001591681"/>
    </source>
</evidence>
<evidence type="ECO:0000256" key="9">
    <source>
        <dbReference type="SAM" id="MobiDB-lite"/>
    </source>
</evidence>
<dbReference type="AlphaFoldDB" id="A0ABD1JUB1"/>
<keyword evidence="4" id="KW-0969">Cilium</keyword>
<evidence type="ECO:0000256" key="8">
    <source>
        <dbReference type="ARBA" id="ARBA00046435"/>
    </source>
</evidence>
<evidence type="ECO:0000256" key="1">
    <source>
        <dbReference type="ARBA" id="ARBA00004611"/>
    </source>
</evidence>
<dbReference type="EMBL" id="JBHFQA010000011">
    <property type="protein sequence ID" value="KAL2090471.1"/>
    <property type="molecule type" value="Genomic_DNA"/>
</dbReference>
<evidence type="ECO:0000256" key="7">
    <source>
        <dbReference type="ARBA" id="ARBA00035003"/>
    </source>
</evidence>
<dbReference type="InterPro" id="IPR054709">
    <property type="entry name" value="CFAP107"/>
</dbReference>
<dbReference type="Pfam" id="PF22595">
    <property type="entry name" value="CFAP107"/>
    <property type="match status" value="1"/>
</dbReference>
<sequence>MWTREKSHDKWTQPGWRIEQKYGNKVLIGNWVEDRLQFTRENRTANSTNRLDYRPQWDYQPDTFVRRTAMCRGEGLPTKLLLAHHSAPTSHFLVSQYDEMYGRRGDAARPKLRHWDSKKLAWVPERSDHAAKVPPTNFGLCQARWARAAEQQRSEATPAQSTYHSAYPAPPRSALRHPRHATLPPRPSQCPLRPLQPPLPPQPPGHKGGHSAPVQTGA</sequence>
<reference evidence="10 11" key="1">
    <citation type="submission" date="2024-09" db="EMBL/GenBank/DDBJ databases">
        <title>A chromosome-level genome assembly of Gray's grenadier anchovy, Coilia grayii.</title>
        <authorList>
            <person name="Fu Z."/>
        </authorList>
    </citation>
    <scope>NUCLEOTIDE SEQUENCE [LARGE SCALE GENOMIC DNA]</scope>
    <source>
        <strain evidence="10">G4</strain>
        <tissue evidence="10">Muscle</tissue>
    </source>
</reference>
<keyword evidence="2" id="KW-0963">Cytoplasm</keyword>
<evidence type="ECO:0000256" key="3">
    <source>
        <dbReference type="ARBA" id="ARBA00022846"/>
    </source>
</evidence>